<name>A0A2A7HY26_BACCE</name>
<dbReference type="Pfam" id="PF10737">
    <property type="entry name" value="GerPC"/>
    <property type="match status" value="1"/>
</dbReference>
<proteinExistence type="predicted"/>
<evidence type="ECO:0000313" key="3">
    <source>
        <dbReference type="Proteomes" id="UP000220006"/>
    </source>
</evidence>
<dbReference type="RefSeq" id="WP_097903941.1">
    <property type="nucleotide sequence ID" value="NZ_NVLK01000023.1"/>
</dbReference>
<sequence length="204" mass="24079">MNQDIYTYLHQLQQALQTQQAAILNLENQVRLLQEELNELKSRPSSSIGKVEYKFDQLKVENLNGTLNIGLNPFSAKGQQIEDFQVDTETLKVNPESDTNPDLYQGILQEMHRYLDEEAYSRILHFEQEERTPLDEMYRQMMVDDIKKQMEHRLPYYLSQVQSYEGISTDPDYLRDIIIQAMKQDIDKAFLSFIQHIPGNFRKE</sequence>
<comment type="caution">
    <text evidence="2">The sequence shown here is derived from an EMBL/GenBank/DDBJ whole genome shotgun (WGS) entry which is preliminary data.</text>
</comment>
<evidence type="ECO:0000313" key="2">
    <source>
        <dbReference type="EMBL" id="PEC21881.1"/>
    </source>
</evidence>
<evidence type="ECO:0000256" key="1">
    <source>
        <dbReference type="SAM" id="Coils"/>
    </source>
</evidence>
<dbReference type="Proteomes" id="UP000220006">
    <property type="component" value="Unassembled WGS sequence"/>
</dbReference>
<gene>
    <name evidence="2" type="ORF">COM96_11565</name>
</gene>
<dbReference type="AlphaFoldDB" id="A0A2A7HY26"/>
<organism evidence="2 3">
    <name type="scientific">Bacillus cereus</name>
    <dbReference type="NCBI Taxonomy" id="1396"/>
    <lineage>
        <taxon>Bacteria</taxon>
        <taxon>Bacillati</taxon>
        <taxon>Bacillota</taxon>
        <taxon>Bacilli</taxon>
        <taxon>Bacillales</taxon>
        <taxon>Bacillaceae</taxon>
        <taxon>Bacillus</taxon>
        <taxon>Bacillus cereus group</taxon>
    </lineage>
</organism>
<keyword evidence="1" id="KW-0175">Coiled coil</keyword>
<dbReference type="InterPro" id="IPR019673">
    <property type="entry name" value="Spore_germination_GerPC"/>
</dbReference>
<dbReference type="EMBL" id="NVLK01000023">
    <property type="protein sequence ID" value="PEC21881.1"/>
    <property type="molecule type" value="Genomic_DNA"/>
</dbReference>
<protein>
    <submittedName>
        <fullName evidence="2">Spore gernimation protein GerPC</fullName>
    </submittedName>
</protein>
<reference evidence="2 3" key="1">
    <citation type="submission" date="2017-09" db="EMBL/GenBank/DDBJ databases">
        <title>Large-scale bioinformatics analysis of Bacillus genomes uncovers conserved roles of natural products in bacterial physiology.</title>
        <authorList>
            <consortium name="Agbiome Team Llc"/>
            <person name="Bleich R.M."/>
            <person name="Grubbs K.J."/>
            <person name="Santa Maria K.C."/>
            <person name="Allen S.E."/>
            <person name="Farag S."/>
            <person name="Shank E.A."/>
            <person name="Bowers A."/>
        </authorList>
    </citation>
    <scope>NUCLEOTIDE SEQUENCE [LARGE SCALE GENOMIC DNA]</scope>
    <source>
        <strain evidence="2 3">AFS096845</strain>
    </source>
</reference>
<accession>A0A2A7HY26</accession>
<feature type="coiled-coil region" evidence="1">
    <location>
        <begin position="9"/>
        <end position="43"/>
    </location>
</feature>